<evidence type="ECO:0000256" key="3">
    <source>
        <dbReference type="ARBA" id="ARBA00022723"/>
    </source>
</evidence>
<evidence type="ECO:0000313" key="10">
    <source>
        <dbReference type="Proteomes" id="UP000254304"/>
    </source>
</evidence>
<dbReference type="Pfam" id="PF00675">
    <property type="entry name" value="Peptidase_M16"/>
    <property type="match status" value="1"/>
</dbReference>
<feature type="chain" id="PRO_5017085682" evidence="7">
    <location>
        <begin position="25"/>
        <end position="111"/>
    </location>
</feature>
<dbReference type="Proteomes" id="UP000254304">
    <property type="component" value="Unassembled WGS sequence"/>
</dbReference>
<dbReference type="PANTHER" id="PTHR43690:SF18">
    <property type="entry name" value="INSULIN-DEGRADING ENZYME-RELATED"/>
    <property type="match status" value="1"/>
</dbReference>
<dbReference type="GO" id="GO:0006508">
    <property type="term" value="P:proteolysis"/>
    <property type="evidence" value="ECO:0007669"/>
    <property type="project" value="UniProtKB-KW"/>
</dbReference>
<evidence type="ECO:0000256" key="5">
    <source>
        <dbReference type="ARBA" id="ARBA00022833"/>
    </source>
</evidence>
<dbReference type="GO" id="GO:0046872">
    <property type="term" value="F:metal ion binding"/>
    <property type="evidence" value="ECO:0007669"/>
    <property type="project" value="UniProtKB-KW"/>
</dbReference>
<gene>
    <name evidence="9" type="primary">ptrA_1</name>
    <name evidence="9" type="ORF">NCTC12157_00852</name>
</gene>
<keyword evidence="3" id="KW-0479">Metal-binding</keyword>
<evidence type="ECO:0000256" key="4">
    <source>
        <dbReference type="ARBA" id="ARBA00022801"/>
    </source>
</evidence>
<organism evidence="9 10">
    <name type="scientific">Ewingella americana</name>
    <dbReference type="NCBI Taxonomy" id="41202"/>
    <lineage>
        <taxon>Bacteria</taxon>
        <taxon>Pseudomonadati</taxon>
        <taxon>Pseudomonadota</taxon>
        <taxon>Gammaproteobacteria</taxon>
        <taxon>Enterobacterales</taxon>
        <taxon>Yersiniaceae</taxon>
        <taxon>Ewingella</taxon>
    </lineage>
</organism>
<accession>A0A377N8W6</accession>
<dbReference type="Gene3D" id="3.30.830.10">
    <property type="entry name" value="Metalloenzyme, LuxS/M16 peptidase-like"/>
    <property type="match status" value="1"/>
</dbReference>
<dbReference type="AlphaFoldDB" id="A0A377N8W6"/>
<comment type="similarity">
    <text evidence="1">Belongs to the peptidase M16 family.</text>
</comment>
<evidence type="ECO:0000256" key="6">
    <source>
        <dbReference type="ARBA" id="ARBA00023049"/>
    </source>
</evidence>
<feature type="domain" description="Peptidase M16 N-terminal" evidence="8">
    <location>
        <begin position="56"/>
        <end position="109"/>
    </location>
</feature>
<name>A0A377N8W6_9GAMM</name>
<proteinExistence type="inferred from homology"/>
<dbReference type="EMBL" id="UGGO01000001">
    <property type="protein sequence ID" value="STQ43179.1"/>
    <property type="molecule type" value="Genomic_DNA"/>
</dbReference>
<dbReference type="EC" id="3.4.24.55" evidence="9"/>
<keyword evidence="6" id="KW-0482">Metalloprotease</keyword>
<evidence type="ECO:0000256" key="2">
    <source>
        <dbReference type="ARBA" id="ARBA00022670"/>
    </source>
</evidence>
<protein>
    <submittedName>
        <fullName evidence="9">Protease 3</fullName>
        <ecNumber evidence="9">3.4.24.55</ecNumber>
    </submittedName>
</protein>
<dbReference type="InterPro" id="IPR050626">
    <property type="entry name" value="Peptidase_M16"/>
</dbReference>
<dbReference type="GO" id="GO:0004222">
    <property type="term" value="F:metalloendopeptidase activity"/>
    <property type="evidence" value="ECO:0007669"/>
    <property type="project" value="UniProtKB-EC"/>
</dbReference>
<dbReference type="InterPro" id="IPR011249">
    <property type="entry name" value="Metalloenz_LuxS/M16"/>
</dbReference>
<evidence type="ECO:0000259" key="8">
    <source>
        <dbReference type="Pfam" id="PF00675"/>
    </source>
</evidence>
<reference evidence="9 10" key="1">
    <citation type="submission" date="2018-06" db="EMBL/GenBank/DDBJ databases">
        <authorList>
            <consortium name="Pathogen Informatics"/>
            <person name="Doyle S."/>
        </authorList>
    </citation>
    <scope>NUCLEOTIDE SEQUENCE [LARGE SCALE GENOMIC DNA]</scope>
    <source>
        <strain evidence="9 10">NCTC12157</strain>
    </source>
</reference>
<keyword evidence="2 9" id="KW-0645">Protease</keyword>
<evidence type="ECO:0000256" key="1">
    <source>
        <dbReference type="ARBA" id="ARBA00007261"/>
    </source>
</evidence>
<keyword evidence="5" id="KW-0862">Zinc</keyword>
<feature type="signal peptide" evidence="7">
    <location>
        <begin position="1"/>
        <end position="24"/>
    </location>
</feature>
<dbReference type="InterPro" id="IPR011765">
    <property type="entry name" value="Pept_M16_N"/>
</dbReference>
<evidence type="ECO:0000313" key="9">
    <source>
        <dbReference type="EMBL" id="STQ43179.1"/>
    </source>
</evidence>
<keyword evidence="7" id="KW-0732">Signal</keyword>
<dbReference type="PANTHER" id="PTHR43690">
    <property type="entry name" value="NARDILYSIN"/>
    <property type="match status" value="1"/>
</dbReference>
<keyword evidence="4 9" id="KW-0378">Hydrolase</keyword>
<evidence type="ECO:0000256" key="7">
    <source>
        <dbReference type="SAM" id="SignalP"/>
    </source>
</evidence>
<sequence>MLKQLTRVSGLLLLSVFWIPAAWCATDWQPYAQAINKSQNDPRQYQAITLNNGMTVLLVSDSEASKSLAALAIPVGSLEDPNSQLGLAHYTEHMLLMGSKKYPEPESLSEF</sequence>
<dbReference type="SUPFAM" id="SSF63411">
    <property type="entry name" value="LuxS/MPP-like metallohydrolase"/>
    <property type="match status" value="1"/>
</dbReference>